<dbReference type="Pfam" id="PF03969">
    <property type="entry name" value="AFG1_ATPase"/>
    <property type="match status" value="1"/>
</dbReference>
<dbReference type="PANTHER" id="PTHR12169">
    <property type="entry name" value="ATPASE N2B"/>
    <property type="match status" value="1"/>
</dbReference>
<evidence type="ECO:0000313" key="4">
    <source>
        <dbReference type="EMBL" id="TPX55235.1"/>
    </source>
</evidence>
<keyword evidence="3" id="KW-0067">ATP-binding</keyword>
<dbReference type="InterPro" id="IPR027417">
    <property type="entry name" value="P-loop_NTPase"/>
</dbReference>
<sequence>MLHRSTPLAPVSRPATKLGTRHIDTKVSKPSFPEISKGPTAYYASLVDSGALRSDPHQKTTVALLQDLYDGLQGYTPPPIQEIEVDPDRVRPTHEHKGKDDMLSPDFAYQKSEESVMTKVMSWFSGKSAKKEVLQQTGPRGLYLYGDVGTGKTMVMDLFYNSNQISRKRRVHFHAFMQDVHRRVHQLRTEKDVTYDPLPIIATELINEAWLLCFDELQVTDITDAMILRRLFDELFKRGMVMVTTSNRHPDELYQNGIQRASFLPTIALLKERCHVHSLNSGIDYRKQEMERLSVYYAPLNNATHHHVDAVFKKLTEGRTIAPRSLTFLGRTLEIPEAADGVAKIPFQQICGEPHSAADYLEVVNSFHTIVLTDIPRMTLIHRNEARRFITFIDTMYENKTKLLISAETDLQNLFTGNEGEGSGYGAGERLLMDDLKLSTEHLKSSIFTGSEEVFAFQRAVSRLVEMQSLQWLGDDLKAALASRVL</sequence>
<dbReference type="SUPFAM" id="SSF52540">
    <property type="entry name" value="P-loop containing nucleoside triphosphate hydrolases"/>
    <property type="match status" value="1"/>
</dbReference>
<dbReference type="EMBL" id="QEAQ01000120">
    <property type="protein sequence ID" value="TPX55235.1"/>
    <property type="molecule type" value="Genomic_DNA"/>
</dbReference>
<dbReference type="GO" id="GO:0005524">
    <property type="term" value="F:ATP binding"/>
    <property type="evidence" value="ECO:0007669"/>
    <property type="project" value="UniProtKB-KW"/>
</dbReference>
<dbReference type="Gene3D" id="3.40.50.300">
    <property type="entry name" value="P-loop containing nucleotide triphosphate hydrolases"/>
    <property type="match status" value="1"/>
</dbReference>
<accession>A0A507DVL6</accession>
<protein>
    <recommendedName>
        <fullName evidence="6">AAA+ ATPase domain-containing protein</fullName>
    </recommendedName>
</protein>
<evidence type="ECO:0008006" key="6">
    <source>
        <dbReference type="Google" id="ProtNLM"/>
    </source>
</evidence>
<comment type="caution">
    <text evidence="4">The sequence shown here is derived from an EMBL/GenBank/DDBJ whole genome shotgun (WGS) entry which is preliminary data.</text>
</comment>
<name>A0A507DVL6_9FUNG</name>
<evidence type="ECO:0000313" key="5">
    <source>
        <dbReference type="Proteomes" id="UP000318582"/>
    </source>
</evidence>
<dbReference type="NCBIfam" id="NF040713">
    <property type="entry name" value="ZapE"/>
    <property type="match status" value="1"/>
</dbReference>
<evidence type="ECO:0000256" key="2">
    <source>
        <dbReference type="ARBA" id="ARBA00022741"/>
    </source>
</evidence>
<dbReference type="AlphaFoldDB" id="A0A507DVL6"/>
<reference evidence="4 5" key="1">
    <citation type="journal article" date="2019" name="Sci. Rep.">
        <title>Comparative genomics of chytrid fungi reveal insights into the obligate biotrophic and pathogenic lifestyle of Synchytrium endobioticum.</title>
        <authorList>
            <person name="van de Vossenberg B.T.L.H."/>
            <person name="Warris S."/>
            <person name="Nguyen H.D.T."/>
            <person name="van Gent-Pelzer M.P.E."/>
            <person name="Joly D.L."/>
            <person name="van de Geest H.C."/>
            <person name="Bonants P.J.M."/>
            <person name="Smith D.S."/>
            <person name="Levesque C.A."/>
            <person name="van der Lee T.A.J."/>
        </authorList>
    </citation>
    <scope>NUCLEOTIDE SEQUENCE [LARGE SCALE GENOMIC DNA]</scope>
    <source>
        <strain evidence="4 5">CBS 809.83</strain>
    </source>
</reference>
<dbReference type="Proteomes" id="UP000318582">
    <property type="component" value="Unassembled WGS sequence"/>
</dbReference>
<proteinExistence type="inferred from homology"/>
<evidence type="ECO:0000256" key="1">
    <source>
        <dbReference type="ARBA" id="ARBA00010322"/>
    </source>
</evidence>
<dbReference type="GO" id="GO:0016887">
    <property type="term" value="F:ATP hydrolysis activity"/>
    <property type="evidence" value="ECO:0007669"/>
    <property type="project" value="InterPro"/>
</dbReference>
<gene>
    <name evidence="4" type="ORF">PhCBS80983_g05500</name>
</gene>
<keyword evidence="2" id="KW-0547">Nucleotide-binding</keyword>
<dbReference type="InterPro" id="IPR005654">
    <property type="entry name" value="ATPase_AFG1-like"/>
</dbReference>
<dbReference type="STRING" id="109895.A0A507DVL6"/>
<dbReference type="GO" id="GO:0005739">
    <property type="term" value="C:mitochondrion"/>
    <property type="evidence" value="ECO:0007669"/>
    <property type="project" value="TreeGrafter"/>
</dbReference>
<organism evidence="4 5">
    <name type="scientific">Powellomyces hirtus</name>
    <dbReference type="NCBI Taxonomy" id="109895"/>
    <lineage>
        <taxon>Eukaryota</taxon>
        <taxon>Fungi</taxon>
        <taxon>Fungi incertae sedis</taxon>
        <taxon>Chytridiomycota</taxon>
        <taxon>Chytridiomycota incertae sedis</taxon>
        <taxon>Chytridiomycetes</taxon>
        <taxon>Spizellomycetales</taxon>
        <taxon>Powellomycetaceae</taxon>
        <taxon>Powellomyces</taxon>
    </lineage>
</organism>
<keyword evidence="5" id="KW-1185">Reference proteome</keyword>
<evidence type="ECO:0000256" key="3">
    <source>
        <dbReference type="ARBA" id="ARBA00022840"/>
    </source>
</evidence>
<dbReference type="PANTHER" id="PTHR12169:SF6">
    <property type="entry name" value="AFG1-LIKE ATPASE"/>
    <property type="match status" value="1"/>
</dbReference>
<comment type="similarity">
    <text evidence="1">Belongs to the AFG1 ATPase family.</text>
</comment>